<dbReference type="Ensembl" id="ENSACDT00005008097.1">
    <property type="protein sequence ID" value="ENSACDP00005006731.1"/>
    <property type="gene ID" value="ENSACDG00005004932.1"/>
</dbReference>
<accession>A0A8B9DFN5</accession>
<protein>
    <submittedName>
        <fullName evidence="1">Uncharacterized protein</fullName>
    </submittedName>
</protein>
<reference evidence="1" key="1">
    <citation type="submission" date="2025-08" db="UniProtKB">
        <authorList>
            <consortium name="Ensembl"/>
        </authorList>
    </citation>
    <scope>IDENTIFICATION</scope>
</reference>
<organism evidence="1 2">
    <name type="scientific">Anser cygnoides</name>
    <name type="common">Swan goose</name>
    <dbReference type="NCBI Taxonomy" id="8845"/>
    <lineage>
        <taxon>Eukaryota</taxon>
        <taxon>Metazoa</taxon>
        <taxon>Chordata</taxon>
        <taxon>Craniata</taxon>
        <taxon>Vertebrata</taxon>
        <taxon>Euteleostomi</taxon>
        <taxon>Archelosauria</taxon>
        <taxon>Archosauria</taxon>
        <taxon>Dinosauria</taxon>
        <taxon>Saurischia</taxon>
        <taxon>Theropoda</taxon>
        <taxon>Coelurosauria</taxon>
        <taxon>Aves</taxon>
        <taxon>Neognathae</taxon>
        <taxon>Galloanserae</taxon>
        <taxon>Anseriformes</taxon>
        <taxon>Anatidae</taxon>
        <taxon>Anserinae</taxon>
        <taxon>Anser</taxon>
    </lineage>
</organism>
<dbReference type="AlphaFoldDB" id="A0A8B9DFN5"/>
<proteinExistence type="predicted"/>
<keyword evidence="2" id="KW-1185">Reference proteome</keyword>
<evidence type="ECO:0000313" key="2">
    <source>
        <dbReference type="Proteomes" id="UP000694521"/>
    </source>
</evidence>
<reference evidence="1" key="2">
    <citation type="submission" date="2025-09" db="UniProtKB">
        <authorList>
            <consortium name="Ensembl"/>
        </authorList>
    </citation>
    <scope>IDENTIFICATION</scope>
</reference>
<sequence length="121" mass="13751">MSNYFYNAKADMLLFGIYWMCTECQSFNFPDKYLSNKSAKSSAEHFPGTWIQDWAVLTVSVPPLLRLKTIRYVCLKLGEISENNEWMLCCTVTMQSSVQALLYSSSKGSVDFELSCLVTGK</sequence>
<dbReference type="Proteomes" id="UP000694521">
    <property type="component" value="Unplaced"/>
</dbReference>
<evidence type="ECO:0000313" key="1">
    <source>
        <dbReference type="Ensembl" id="ENSACDP00005006731.1"/>
    </source>
</evidence>
<name>A0A8B9DFN5_ANSCY</name>